<feature type="region of interest" description="Disordered" evidence="1">
    <location>
        <begin position="70"/>
        <end position="92"/>
    </location>
</feature>
<dbReference type="InParanoid" id="C1E6Z8"/>
<accession>C1E6Z8</accession>
<dbReference type="EMBL" id="CP001326">
    <property type="protein sequence ID" value="ACO63518.1"/>
    <property type="molecule type" value="Genomic_DNA"/>
</dbReference>
<protein>
    <submittedName>
        <fullName evidence="2">Uncharacterized protein</fullName>
    </submittedName>
</protein>
<evidence type="ECO:0000313" key="3">
    <source>
        <dbReference type="Proteomes" id="UP000002009"/>
    </source>
</evidence>
<dbReference type="KEGG" id="mis:MICPUN_58833"/>
<dbReference type="Proteomes" id="UP000002009">
    <property type="component" value="Chromosome 5"/>
</dbReference>
<sequence>MGGVDRFGRGRISAHQAVGYRIVPELDDLGAVPERFGNLAAGGHGRDELDQQGRVQVELEIKRDVALGFRVPKHGRNPASRSDPEGSLVGSGSVKVLPRMALVTDFRKYGQKQRGYPHPSRLRVQIPFNPSRPSFDLVFL</sequence>
<dbReference type="RefSeq" id="XP_002502260.1">
    <property type="nucleotide sequence ID" value="XM_002502214.1"/>
</dbReference>
<proteinExistence type="predicted"/>
<name>C1E6Z8_MICCC</name>
<organism evidence="2 3">
    <name type="scientific">Micromonas commoda (strain RCC299 / NOUM17 / CCMP2709)</name>
    <name type="common">Picoplanktonic green alga</name>
    <dbReference type="NCBI Taxonomy" id="296587"/>
    <lineage>
        <taxon>Eukaryota</taxon>
        <taxon>Viridiplantae</taxon>
        <taxon>Chlorophyta</taxon>
        <taxon>Mamiellophyceae</taxon>
        <taxon>Mamiellales</taxon>
        <taxon>Mamiellaceae</taxon>
        <taxon>Micromonas</taxon>
    </lineage>
</organism>
<evidence type="ECO:0000256" key="1">
    <source>
        <dbReference type="SAM" id="MobiDB-lite"/>
    </source>
</evidence>
<dbReference type="AlphaFoldDB" id="C1E6Z8"/>
<keyword evidence="3" id="KW-1185">Reference proteome</keyword>
<evidence type="ECO:0000313" key="2">
    <source>
        <dbReference type="EMBL" id="ACO63518.1"/>
    </source>
</evidence>
<gene>
    <name evidence="2" type="ORF">MICPUN_58833</name>
</gene>
<reference evidence="2 3" key="1">
    <citation type="journal article" date="2009" name="Science">
        <title>Green evolution and dynamic adaptations revealed by genomes of the marine picoeukaryotes Micromonas.</title>
        <authorList>
            <person name="Worden A.Z."/>
            <person name="Lee J.H."/>
            <person name="Mock T."/>
            <person name="Rouze P."/>
            <person name="Simmons M.P."/>
            <person name="Aerts A.L."/>
            <person name="Allen A.E."/>
            <person name="Cuvelier M.L."/>
            <person name="Derelle E."/>
            <person name="Everett M.V."/>
            <person name="Foulon E."/>
            <person name="Grimwood J."/>
            <person name="Gundlach H."/>
            <person name="Henrissat B."/>
            <person name="Napoli C."/>
            <person name="McDonald S.M."/>
            <person name="Parker M.S."/>
            <person name="Rombauts S."/>
            <person name="Salamov A."/>
            <person name="Von Dassow P."/>
            <person name="Badger J.H."/>
            <person name="Coutinho P.M."/>
            <person name="Demir E."/>
            <person name="Dubchak I."/>
            <person name="Gentemann C."/>
            <person name="Eikrem W."/>
            <person name="Gready J.E."/>
            <person name="John U."/>
            <person name="Lanier W."/>
            <person name="Lindquist E.A."/>
            <person name="Lucas S."/>
            <person name="Mayer K.F."/>
            <person name="Moreau H."/>
            <person name="Not F."/>
            <person name="Otillar R."/>
            <person name="Panaud O."/>
            <person name="Pangilinan J."/>
            <person name="Paulsen I."/>
            <person name="Piegu B."/>
            <person name="Poliakov A."/>
            <person name="Robbens S."/>
            <person name="Schmutz J."/>
            <person name="Toulza E."/>
            <person name="Wyss T."/>
            <person name="Zelensky A."/>
            <person name="Zhou K."/>
            <person name="Armbrust E.V."/>
            <person name="Bhattacharya D."/>
            <person name="Goodenough U.W."/>
            <person name="Van de Peer Y."/>
            <person name="Grigoriev I.V."/>
        </authorList>
    </citation>
    <scope>NUCLEOTIDE SEQUENCE [LARGE SCALE GENOMIC DNA]</scope>
    <source>
        <strain evidence="3">RCC299 / NOUM17</strain>
    </source>
</reference>
<dbReference type="GeneID" id="8243547"/>